<evidence type="ECO:0000313" key="5">
    <source>
        <dbReference type="EMBL" id="ASJ72064.1"/>
    </source>
</evidence>
<dbReference type="GO" id="GO:0043565">
    <property type="term" value="F:sequence-specific DNA binding"/>
    <property type="evidence" value="ECO:0007669"/>
    <property type="project" value="InterPro"/>
</dbReference>
<dbReference type="PANTHER" id="PTHR30154">
    <property type="entry name" value="LEUCINE-RESPONSIVE REGULATORY PROTEIN"/>
    <property type="match status" value="1"/>
</dbReference>
<dbReference type="KEGG" id="gai:IMCC3135_09850"/>
<dbReference type="PANTHER" id="PTHR30154:SF34">
    <property type="entry name" value="TRANSCRIPTIONAL REGULATOR AZLB"/>
    <property type="match status" value="1"/>
</dbReference>
<dbReference type="SUPFAM" id="SSF54909">
    <property type="entry name" value="Dimeric alpha+beta barrel"/>
    <property type="match status" value="1"/>
</dbReference>
<feature type="domain" description="HTH asnC-type" evidence="4">
    <location>
        <begin position="5"/>
        <end position="67"/>
    </location>
</feature>
<dbReference type="RefSeq" id="WP_169727434.1">
    <property type="nucleotide sequence ID" value="NZ_CP018632.1"/>
</dbReference>
<dbReference type="Gene3D" id="1.10.10.10">
    <property type="entry name" value="Winged helix-like DNA-binding domain superfamily/Winged helix DNA-binding domain"/>
    <property type="match status" value="1"/>
</dbReference>
<reference evidence="5 6" key="1">
    <citation type="submission" date="2016-12" db="EMBL/GenBank/DDBJ databases">
        <authorList>
            <person name="Song W.-J."/>
            <person name="Kurnit D.M."/>
        </authorList>
    </citation>
    <scope>NUCLEOTIDE SEQUENCE [LARGE SCALE GENOMIC DNA]</scope>
    <source>
        <strain evidence="5 6">IMCC3135</strain>
    </source>
</reference>
<dbReference type="GO" id="GO:0006355">
    <property type="term" value="P:regulation of DNA-templated transcription"/>
    <property type="evidence" value="ECO:0007669"/>
    <property type="project" value="UniProtKB-ARBA"/>
</dbReference>
<dbReference type="InterPro" id="IPR019885">
    <property type="entry name" value="Tscrpt_reg_HTH_AsnC-type_CS"/>
</dbReference>
<dbReference type="InterPro" id="IPR011991">
    <property type="entry name" value="ArsR-like_HTH"/>
</dbReference>
<keyword evidence="1" id="KW-0805">Transcription regulation</keyword>
<proteinExistence type="predicted"/>
<dbReference type="GO" id="GO:0005829">
    <property type="term" value="C:cytosol"/>
    <property type="evidence" value="ECO:0007669"/>
    <property type="project" value="TreeGrafter"/>
</dbReference>
<dbReference type="Pfam" id="PF13412">
    <property type="entry name" value="HTH_24"/>
    <property type="match status" value="1"/>
</dbReference>
<evidence type="ECO:0000313" key="6">
    <source>
        <dbReference type="Proteomes" id="UP000250079"/>
    </source>
</evidence>
<evidence type="ECO:0000259" key="4">
    <source>
        <dbReference type="PROSITE" id="PS50956"/>
    </source>
</evidence>
<dbReference type="PROSITE" id="PS50956">
    <property type="entry name" value="HTH_ASNC_2"/>
    <property type="match status" value="1"/>
</dbReference>
<dbReference type="InterPro" id="IPR019887">
    <property type="entry name" value="Tscrpt_reg_AsnC/Lrp_C"/>
</dbReference>
<sequence>MSYKIDRRDVQILSILQNDARISNVALAERVNLSAAACWERVRKLEAGGVIRKYRSEVALERMPGTISFMLLVTLKSHKTSDFTIFENDIRQSSNVIRCVSIGGGYDYIVEVVVRRMEDYKRFMSEFLEKNSNVNTCSAHVITKSVKAESVDLQMLYDNVE</sequence>
<dbReference type="InterPro" id="IPR019888">
    <property type="entry name" value="Tscrpt_reg_AsnC-like"/>
</dbReference>
<dbReference type="Pfam" id="PF01037">
    <property type="entry name" value="AsnC_trans_reg"/>
    <property type="match status" value="1"/>
</dbReference>
<name>A0A2Z2NY43_9GAMM</name>
<dbReference type="PRINTS" id="PR00033">
    <property type="entry name" value="HTHASNC"/>
</dbReference>
<keyword evidence="2" id="KW-0238">DNA-binding</keyword>
<dbReference type="PROSITE" id="PS00519">
    <property type="entry name" value="HTH_ASNC_1"/>
    <property type="match status" value="1"/>
</dbReference>
<keyword evidence="3" id="KW-0804">Transcription</keyword>
<dbReference type="EMBL" id="CP018632">
    <property type="protein sequence ID" value="ASJ72064.1"/>
    <property type="molecule type" value="Genomic_DNA"/>
</dbReference>
<dbReference type="InterPro" id="IPR000485">
    <property type="entry name" value="AsnC-type_HTH_dom"/>
</dbReference>
<dbReference type="InterPro" id="IPR011008">
    <property type="entry name" value="Dimeric_a/b-barrel"/>
</dbReference>
<dbReference type="SUPFAM" id="SSF46785">
    <property type="entry name" value="Winged helix' DNA-binding domain"/>
    <property type="match status" value="1"/>
</dbReference>
<dbReference type="Gene3D" id="3.30.70.920">
    <property type="match status" value="1"/>
</dbReference>
<keyword evidence="6" id="KW-1185">Reference proteome</keyword>
<dbReference type="GO" id="GO:0043200">
    <property type="term" value="P:response to amino acid"/>
    <property type="evidence" value="ECO:0007669"/>
    <property type="project" value="TreeGrafter"/>
</dbReference>
<evidence type="ECO:0000256" key="3">
    <source>
        <dbReference type="ARBA" id="ARBA00023163"/>
    </source>
</evidence>
<protein>
    <submittedName>
        <fullName evidence="5">Leucine-responsive regulatory protein</fullName>
    </submittedName>
</protein>
<accession>A0A2Z2NY43</accession>
<dbReference type="SMART" id="SM00344">
    <property type="entry name" value="HTH_ASNC"/>
    <property type="match status" value="1"/>
</dbReference>
<dbReference type="InterPro" id="IPR036390">
    <property type="entry name" value="WH_DNA-bd_sf"/>
</dbReference>
<gene>
    <name evidence="5" type="primary">lrp_4</name>
    <name evidence="5" type="ORF">IMCC3135_09850</name>
</gene>
<organism evidence="5 6">
    <name type="scientific">Granulosicoccus antarcticus IMCC3135</name>
    <dbReference type="NCBI Taxonomy" id="1192854"/>
    <lineage>
        <taxon>Bacteria</taxon>
        <taxon>Pseudomonadati</taxon>
        <taxon>Pseudomonadota</taxon>
        <taxon>Gammaproteobacteria</taxon>
        <taxon>Chromatiales</taxon>
        <taxon>Granulosicoccaceae</taxon>
        <taxon>Granulosicoccus</taxon>
    </lineage>
</organism>
<evidence type="ECO:0000256" key="1">
    <source>
        <dbReference type="ARBA" id="ARBA00023015"/>
    </source>
</evidence>
<dbReference type="CDD" id="cd00090">
    <property type="entry name" value="HTH_ARSR"/>
    <property type="match status" value="1"/>
</dbReference>
<dbReference type="Proteomes" id="UP000250079">
    <property type="component" value="Chromosome"/>
</dbReference>
<dbReference type="InterPro" id="IPR036388">
    <property type="entry name" value="WH-like_DNA-bd_sf"/>
</dbReference>
<evidence type="ECO:0000256" key="2">
    <source>
        <dbReference type="ARBA" id="ARBA00023125"/>
    </source>
</evidence>
<dbReference type="AlphaFoldDB" id="A0A2Z2NY43"/>